<comment type="similarity">
    <text evidence="1 6">Belongs to the MinE family.</text>
</comment>
<dbReference type="OrthoDB" id="9802655at2"/>
<dbReference type="EMBL" id="FOLH01000008">
    <property type="protein sequence ID" value="SFC50036.1"/>
    <property type="molecule type" value="Genomic_DNA"/>
</dbReference>
<dbReference type="InterPro" id="IPR036707">
    <property type="entry name" value="MinE_sf"/>
</dbReference>
<dbReference type="RefSeq" id="WP_091965094.1">
    <property type="nucleotide sequence ID" value="NZ_FOLH01000008.1"/>
</dbReference>
<organism evidence="7 8">
    <name type="scientific">Marinospirillum celere</name>
    <dbReference type="NCBI Taxonomy" id="1122252"/>
    <lineage>
        <taxon>Bacteria</taxon>
        <taxon>Pseudomonadati</taxon>
        <taxon>Pseudomonadota</taxon>
        <taxon>Gammaproteobacteria</taxon>
        <taxon>Oceanospirillales</taxon>
        <taxon>Oceanospirillaceae</taxon>
        <taxon>Marinospirillum</taxon>
    </lineage>
</organism>
<dbReference type="GO" id="GO:0042802">
    <property type="term" value="F:identical protein binding"/>
    <property type="evidence" value="ECO:0007669"/>
    <property type="project" value="UniProtKB-ARBA"/>
</dbReference>
<name>A0A1I1JNH5_9GAMM</name>
<dbReference type="InterPro" id="IPR005527">
    <property type="entry name" value="MinE"/>
</dbReference>
<reference evidence="7 8" key="1">
    <citation type="submission" date="2016-10" db="EMBL/GenBank/DDBJ databases">
        <authorList>
            <person name="de Groot N.N."/>
        </authorList>
    </citation>
    <scope>NUCLEOTIDE SEQUENCE [LARGE SCALE GENOMIC DNA]</scope>
    <source>
        <strain evidence="7 8">DSM 18438</strain>
    </source>
</reference>
<dbReference type="FunFam" id="3.30.1070.10:FF:000001">
    <property type="entry name" value="Cell division topological specificity factor"/>
    <property type="match status" value="1"/>
</dbReference>
<evidence type="ECO:0000256" key="1">
    <source>
        <dbReference type="ARBA" id="ARBA00008168"/>
    </source>
</evidence>
<evidence type="ECO:0000256" key="5">
    <source>
        <dbReference type="ARBA" id="ARBA00025265"/>
    </source>
</evidence>
<dbReference type="AlphaFoldDB" id="A0A1I1JNH5"/>
<dbReference type="SUPFAM" id="SSF55229">
    <property type="entry name" value="Cell division protein MinE topological specificity domain"/>
    <property type="match status" value="1"/>
</dbReference>
<evidence type="ECO:0000256" key="3">
    <source>
        <dbReference type="ARBA" id="ARBA00022618"/>
    </source>
</evidence>
<dbReference type="NCBIfam" id="TIGR01215">
    <property type="entry name" value="minE"/>
    <property type="match status" value="1"/>
</dbReference>
<gene>
    <name evidence="6" type="primary">minE</name>
    <name evidence="7" type="ORF">SAMN05660443_2876</name>
</gene>
<evidence type="ECO:0000313" key="8">
    <source>
        <dbReference type="Proteomes" id="UP000199058"/>
    </source>
</evidence>
<dbReference type="NCBIfam" id="NF001422">
    <property type="entry name" value="PRK00296.1"/>
    <property type="match status" value="1"/>
</dbReference>
<evidence type="ECO:0000256" key="6">
    <source>
        <dbReference type="HAMAP-Rule" id="MF_00262"/>
    </source>
</evidence>
<dbReference type="GO" id="GO:0051301">
    <property type="term" value="P:cell division"/>
    <property type="evidence" value="ECO:0007669"/>
    <property type="project" value="UniProtKB-KW"/>
</dbReference>
<evidence type="ECO:0000313" key="7">
    <source>
        <dbReference type="EMBL" id="SFC50036.1"/>
    </source>
</evidence>
<dbReference type="HAMAP" id="MF_00262">
    <property type="entry name" value="MinE"/>
    <property type="match status" value="1"/>
</dbReference>
<dbReference type="GO" id="GO:0032955">
    <property type="term" value="P:regulation of division septum assembly"/>
    <property type="evidence" value="ECO:0007669"/>
    <property type="project" value="InterPro"/>
</dbReference>
<sequence>MRFKELFQRNEETSASAAKERLKIILSHERTLRGQPEFLPRLQQDILDVVKRYVAVSNDQVRVQMQESDRLSILEINVTFPEKHLSS</sequence>
<evidence type="ECO:0000256" key="4">
    <source>
        <dbReference type="ARBA" id="ARBA00023306"/>
    </source>
</evidence>
<dbReference type="STRING" id="1122252.SAMN05660443_2876"/>
<keyword evidence="3 6" id="KW-0132">Cell division</keyword>
<protein>
    <recommendedName>
        <fullName evidence="2 6">Cell division topological specificity factor</fullName>
    </recommendedName>
</protein>
<accession>A0A1I1JNH5</accession>
<proteinExistence type="inferred from homology"/>
<keyword evidence="8" id="KW-1185">Reference proteome</keyword>
<dbReference type="Gene3D" id="3.30.1070.10">
    <property type="entry name" value="Cell division topological specificity factor MinE"/>
    <property type="match status" value="1"/>
</dbReference>
<keyword evidence="4 6" id="KW-0131">Cell cycle</keyword>
<comment type="function">
    <text evidence="5 6">Prevents the cell division inhibition by proteins MinC and MinD at internal division sites while permitting inhibition at polar sites. This ensures cell division at the proper site by restricting the formation of a division septum at the midpoint of the long axis of the cell.</text>
</comment>
<dbReference type="Pfam" id="PF03776">
    <property type="entry name" value="MinE"/>
    <property type="match status" value="1"/>
</dbReference>
<evidence type="ECO:0000256" key="2">
    <source>
        <dbReference type="ARBA" id="ARBA00020112"/>
    </source>
</evidence>
<dbReference type="Proteomes" id="UP000199058">
    <property type="component" value="Unassembled WGS sequence"/>
</dbReference>